<dbReference type="PANTHER" id="PTHR43798:SF33">
    <property type="entry name" value="HYDROLASE, PUTATIVE (AFU_ORTHOLOGUE AFUA_2G14860)-RELATED"/>
    <property type="match status" value="1"/>
</dbReference>
<sequence length="286" mass="32447">MKPGNIDSRFFTVRQMKIHCYVAGKASGETPVIFLHGGGIDSAWLSWGEVMGPVSGKFRVFAPDLPGYGKSDKPDITYSLDFYVDFLNELINQLGLKKAHLVGLSLGGGLAIRYSLMHPDKVDRLVLVAPYGIFSKLVSHKLSYFYVKTFLNELSYRLLRSRKFTRWSLLSGVIYDARKLTDELFEEIYQAGLEPFAGKAFMSFQRSELTPAGIRSDLTGQLSQIQAPTLIIQGKEDPAVRPVYARKAHEKIPRSRLCLFEKCRHWPQREHPEKFIQAVIEFLTNP</sequence>
<dbReference type="GO" id="GO:0016787">
    <property type="term" value="F:hydrolase activity"/>
    <property type="evidence" value="ECO:0007669"/>
    <property type="project" value="UniProtKB-KW"/>
</dbReference>
<dbReference type="EMBL" id="JACEOL010000053">
    <property type="protein sequence ID" value="MBA4603419.1"/>
    <property type="molecule type" value="Genomic_DNA"/>
</dbReference>
<dbReference type="RefSeq" id="WP_181741894.1">
    <property type="nucleotide sequence ID" value="NZ_JACEOL010000053.1"/>
</dbReference>
<dbReference type="InterPro" id="IPR050266">
    <property type="entry name" value="AB_hydrolase_sf"/>
</dbReference>
<name>A0A7W1XU98_9BACL</name>
<dbReference type="SUPFAM" id="SSF53474">
    <property type="entry name" value="alpha/beta-Hydrolases"/>
    <property type="match status" value="1"/>
</dbReference>
<dbReference type="PANTHER" id="PTHR43798">
    <property type="entry name" value="MONOACYLGLYCEROL LIPASE"/>
    <property type="match status" value="1"/>
</dbReference>
<evidence type="ECO:0000313" key="3">
    <source>
        <dbReference type="Proteomes" id="UP000538292"/>
    </source>
</evidence>
<proteinExistence type="predicted"/>
<keyword evidence="2" id="KW-0378">Hydrolase</keyword>
<dbReference type="PRINTS" id="PR00412">
    <property type="entry name" value="EPOXHYDRLASE"/>
</dbReference>
<organism evidence="2 3">
    <name type="scientific">Thermoactinomyces mirandus</name>
    <dbReference type="NCBI Taxonomy" id="2756294"/>
    <lineage>
        <taxon>Bacteria</taxon>
        <taxon>Bacillati</taxon>
        <taxon>Bacillota</taxon>
        <taxon>Bacilli</taxon>
        <taxon>Bacillales</taxon>
        <taxon>Thermoactinomycetaceae</taxon>
        <taxon>Thermoactinomyces</taxon>
    </lineage>
</organism>
<dbReference type="Proteomes" id="UP000538292">
    <property type="component" value="Unassembled WGS sequence"/>
</dbReference>
<dbReference type="InterPro" id="IPR000639">
    <property type="entry name" value="Epox_hydrolase-like"/>
</dbReference>
<comment type="caution">
    <text evidence="2">The sequence shown here is derived from an EMBL/GenBank/DDBJ whole genome shotgun (WGS) entry which is preliminary data.</text>
</comment>
<gene>
    <name evidence="2" type="ORF">H2C83_14085</name>
</gene>
<evidence type="ECO:0000313" key="2">
    <source>
        <dbReference type="EMBL" id="MBA4603419.1"/>
    </source>
</evidence>
<dbReference type="Pfam" id="PF00561">
    <property type="entry name" value="Abhydrolase_1"/>
    <property type="match status" value="1"/>
</dbReference>
<dbReference type="AlphaFoldDB" id="A0A7W1XU98"/>
<protein>
    <submittedName>
        <fullName evidence="2">Alpha/beta hydrolase</fullName>
    </submittedName>
</protein>
<feature type="domain" description="AB hydrolase-1" evidence="1">
    <location>
        <begin position="31"/>
        <end position="272"/>
    </location>
</feature>
<accession>A0A7W1XU98</accession>
<dbReference type="PRINTS" id="PR00111">
    <property type="entry name" value="ABHYDROLASE"/>
</dbReference>
<evidence type="ECO:0000259" key="1">
    <source>
        <dbReference type="Pfam" id="PF00561"/>
    </source>
</evidence>
<keyword evidence="3" id="KW-1185">Reference proteome</keyword>
<dbReference type="GO" id="GO:0016020">
    <property type="term" value="C:membrane"/>
    <property type="evidence" value="ECO:0007669"/>
    <property type="project" value="TreeGrafter"/>
</dbReference>
<dbReference type="InterPro" id="IPR000073">
    <property type="entry name" value="AB_hydrolase_1"/>
</dbReference>
<dbReference type="InterPro" id="IPR029058">
    <property type="entry name" value="AB_hydrolase_fold"/>
</dbReference>
<dbReference type="Gene3D" id="3.40.50.1820">
    <property type="entry name" value="alpha/beta hydrolase"/>
    <property type="match status" value="1"/>
</dbReference>
<reference evidence="2 3" key="1">
    <citation type="submission" date="2020-07" db="EMBL/GenBank/DDBJ databases">
        <title>Thermoactinomyces phylogeny.</title>
        <authorList>
            <person name="Dunlap C."/>
        </authorList>
    </citation>
    <scope>NUCLEOTIDE SEQUENCE [LARGE SCALE GENOMIC DNA]</scope>
    <source>
        <strain evidence="2 3">AMNI-1</strain>
    </source>
</reference>